<proteinExistence type="inferred from homology"/>
<dbReference type="InterPro" id="IPR050069">
    <property type="entry name" value="Urease_subunit"/>
</dbReference>
<dbReference type="Pfam" id="PF00699">
    <property type="entry name" value="Urease_beta"/>
    <property type="match status" value="1"/>
</dbReference>
<dbReference type="CDD" id="cd00407">
    <property type="entry name" value="Urease_beta"/>
    <property type="match status" value="1"/>
</dbReference>
<dbReference type="EMBL" id="JBHFXX010000007">
    <property type="protein sequence ID" value="MFB3800822.1"/>
    <property type="molecule type" value="Genomic_DNA"/>
</dbReference>
<dbReference type="GO" id="GO:0009039">
    <property type="term" value="F:urease activity"/>
    <property type="evidence" value="ECO:0007669"/>
    <property type="project" value="UniProtKB-EC"/>
</dbReference>
<evidence type="ECO:0000256" key="2">
    <source>
        <dbReference type="ARBA" id="ARBA00047778"/>
    </source>
</evidence>
<comment type="subunit">
    <text evidence="3">Heterotrimer of UreA (gamma), UreB (beta) and UreC (alpha) subunits. Three heterotrimers associate to form the active enzyme.</text>
</comment>
<comment type="similarity">
    <text evidence="3">Belongs to the urease beta subunit family.</text>
</comment>
<dbReference type="PANTHER" id="PTHR33569:SF1">
    <property type="entry name" value="UREASE"/>
    <property type="match status" value="1"/>
</dbReference>
<protein>
    <recommendedName>
        <fullName evidence="3">Urease subunit beta</fullName>
        <ecNumber evidence="3">3.5.1.5</ecNumber>
    </recommendedName>
    <alternativeName>
        <fullName evidence="3">Urea amidohydrolase subunit beta</fullName>
    </alternativeName>
</protein>
<comment type="catalytic activity">
    <reaction evidence="2 3">
        <text>urea + 2 H2O + H(+) = hydrogencarbonate + 2 NH4(+)</text>
        <dbReference type="Rhea" id="RHEA:20557"/>
        <dbReference type="ChEBI" id="CHEBI:15377"/>
        <dbReference type="ChEBI" id="CHEBI:15378"/>
        <dbReference type="ChEBI" id="CHEBI:16199"/>
        <dbReference type="ChEBI" id="CHEBI:17544"/>
        <dbReference type="ChEBI" id="CHEBI:28938"/>
        <dbReference type="EC" id="3.5.1.5"/>
    </reaction>
</comment>
<evidence type="ECO:0000256" key="1">
    <source>
        <dbReference type="ARBA" id="ARBA00022801"/>
    </source>
</evidence>
<sequence>MIPGEIQVAAGDIELNVGRERVSVSVANHGDRPVQVGSHYHFFEVNQALVFERAPTRGFRLDIPAGTAVRFEPGQSRTVQLVSYAGKREVYGFQGQVMGTLEGRP</sequence>
<keyword evidence="5" id="KW-1185">Reference proteome</keyword>
<organism evidence="4 5">
    <name type="scientific">Pseudomonas boreofloridensis</name>
    <dbReference type="NCBI Taxonomy" id="3064348"/>
    <lineage>
        <taxon>Bacteria</taxon>
        <taxon>Pseudomonadati</taxon>
        <taxon>Pseudomonadota</taxon>
        <taxon>Gammaproteobacteria</taxon>
        <taxon>Pseudomonadales</taxon>
        <taxon>Pseudomonadaceae</taxon>
        <taxon>Pseudomonas</taxon>
    </lineage>
</organism>
<evidence type="ECO:0000256" key="3">
    <source>
        <dbReference type="HAMAP-Rule" id="MF_01954"/>
    </source>
</evidence>
<keyword evidence="3" id="KW-0963">Cytoplasm</keyword>
<keyword evidence="1 3" id="KW-0378">Hydrolase</keyword>
<dbReference type="SUPFAM" id="SSF51278">
    <property type="entry name" value="Urease, beta-subunit"/>
    <property type="match status" value="1"/>
</dbReference>
<dbReference type="Gene3D" id="2.10.150.10">
    <property type="entry name" value="Urease, beta subunit"/>
    <property type="match status" value="1"/>
</dbReference>
<dbReference type="RefSeq" id="WP_304484315.1">
    <property type="nucleotide sequence ID" value="NZ_JAUQOQ010000007.1"/>
</dbReference>
<dbReference type="EC" id="3.5.1.5" evidence="3"/>
<dbReference type="PANTHER" id="PTHR33569">
    <property type="entry name" value="UREASE"/>
    <property type="match status" value="1"/>
</dbReference>
<comment type="subcellular location">
    <subcellularLocation>
        <location evidence="3">Cytoplasm</location>
    </subcellularLocation>
</comment>
<dbReference type="InterPro" id="IPR002019">
    <property type="entry name" value="Urease_beta-like"/>
</dbReference>
<accession>A0ABV4Z8I2</accession>
<dbReference type="HAMAP" id="MF_01954">
    <property type="entry name" value="Urease_beta"/>
    <property type="match status" value="1"/>
</dbReference>
<evidence type="ECO:0000313" key="4">
    <source>
        <dbReference type="EMBL" id="MFB3800822.1"/>
    </source>
</evidence>
<comment type="caution">
    <text evidence="4">The sequence shown here is derived from an EMBL/GenBank/DDBJ whole genome shotgun (WGS) entry which is preliminary data.</text>
</comment>
<comment type="pathway">
    <text evidence="3">Nitrogen metabolism; urea degradation; CO(2) and NH(3) from urea (urease route): step 1/1.</text>
</comment>
<gene>
    <name evidence="3" type="primary">ureB</name>
    <name evidence="4" type="ORF">ACE1YR_10285</name>
</gene>
<reference evidence="4 5" key="1">
    <citation type="submission" date="2024-09" db="EMBL/GenBank/DDBJ databases">
        <authorList>
            <person name="Fullem K."/>
        </authorList>
    </citation>
    <scope>NUCLEOTIDE SEQUENCE [LARGE SCALE GENOMIC DNA]</scope>
    <source>
        <strain evidence="5">K1(2024)</strain>
    </source>
</reference>
<dbReference type="NCBIfam" id="TIGR00192">
    <property type="entry name" value="urease_beta"/>
    <property type="match status" value="1"/>
</dbReference>
<evidence type="ECO:0000313" key="5">
    <source>
        <dbReference type="Proteomes" id="UP001577047"/>
    </source>
</evidence>
<dbReference type="Proteomes" id="UP001577047">
    <property type="component" value="Unassembled WGS sequence"/>
</dbReference>
<name>A0ABV4Z8I2_9PSED</name>
<dbReference type="NCBIfam" id="NF009682">
    <property type="entry name" value="PRK13203.1"/>
    <property type="match status" value="1"/>
</dbReference>
<dbReference type="InterPro" id="IPR036461">
    <property type="entry name" value="Urease_betasu_sf"/>
</dbReference>